<evidence type="ECO:0000259" key="5">
    <source>
        <dbReference type="Pfam" id="PF02826"/>
    </source>
</evidence>
<dbReference type="RefSeq" id="WP_074598373.1">
    <property type="nucleotide sequence ID" value="NZ_FNHF01000002.1"/>
</dbReference>
<keyword evidence="7" id="KW-1185">Reference proteome</keyword>
<dbReference type="PANTHER" id="PTHR10996">
    <property type="entry name" value="2-HYDROXYACID DEHYDROGENASE-RELATED"/>
    <property type="match status" value="1"/>
</dbReference>
<evidence type="ECO:0000313" key="6">
    <source>
        <dbReference type="EMBL" id="SDM13813.1"/>
    </source>
</evidence>
<dbReference type="CDD" id="cd05301">
    <property type="entry name" value="GDH"/>
    <property type="match status" value="1"/>
</dbReference>
<protein>
    <submittedName>
        <fullName evidence="6">Glyoxylate reductase</fullName>
    </submittedName>
</protein>
<reference evidence="7" key="1">
    <citation type="submission" date="2016-10" db="EMBL/GenBank/DDBJ databases">
        <authorList>
            <person name="Varghese N."/>
            <person name="Submissions S."/>
        </authorList>
    </citation>
    <scope>NUCLEOTIDE SEQUENCE [LARGE SCALE GENOMIC DNA]</scope>
    <source>
        <strain evidence="7">CGMCC 1.6199</strain>
    </source>
</reference>
<evidence type="ECO:0000256" key="2">
    <source>
        <dbReference type="ARBA" id="ARBA00023002"/>
    </source>
</evidence>
<dbReference type="STRING" id="482461.SAMN05216244_1638"/>
<dbReference type="PROSITE" id="PS00065">
    <property type="entry name" value="D_2_HYDROXYACID_DH_1"/>
    <property type="match status" value="1"/>
</dbReference>
<comment type="similarity">
    <text evidence="1 3">Belongs to the D-isomer specific 2-hydroxyacid dehydrogenase family.</text>
</comment>
<evidence type="ECO:0000256" key="1">
    <source>
        <dbReference type="ARBA" id="ARBA00005854"/>
    </source>
</evidence>
<evidence type="ECO:0000256" key="3">
    <source>
        <dbReference type="RuleBase" id="RU003719"/>
    </source>
</evidence>
<dbReference type="AlphaFoldDB" id="A0A1G9QS71"/>
<dbReference type="InterPro" id="IPR029752">
    <property type="entry name" value="D-isomer_DH_CS1"/>
</dbReference>
<dbReference type="Pfam" id="PF02826">
    <property type="entry name" value="2-Hacid_dh_C"/>
    <property type="match status" value="1"/>
</dbReference>
<feature type="domain" description="D-isomer specific 2-hydroxyacid dehydrogenase NAD-binding" evidence="5">
    <location>
        <begin position="111"/>
        <end position="289"/>
    </location>
</feature>
<organism evidence="6 7">
    <name type="scientific">Sediminibacillus halophilus</name>
    <dbReference type="NCBI Taxonomy" id="482461"/>
    <lineage>
        <taxon>Bacteria</taxon>
        <taxon>Bacillati</taxon>
        <taxon>Bacillota</taxon>
        <taxon>Bacilli</taxon>
        <taxon>Bacillales</taxon>
        <taxon>Bacillaceae</taxon>
        <taxon>Sediminibacillus</taxon>
    </lineage>
</organism>
<gene>
    <name evidence="6" type="ORF">SAMN05216244_1638</name>
</gene>
<dbReference type="InterPro" id="IPR006139">
    <property type="entry name" value="D-isomer_2_OHA_DH_cat_dom"/>
</dbReference>
<dbReference type="Gene3D" id="3.40.50.720">
    <property type="entry name" value="NAD(P)-binding Rossmann-like Domain"/>
    <property type="match status" value="2"/>
</dbReference>
<dbReference type="GO" id="GO:0051287">
    <property type="term" value="F:NAD binding"/>
    <property type="evidence" value="ECO:0007669"/>
    <property type="project" value="InterPro"/>
</dbReference>
<dbReference type="Proteomes" id="UP000182347">
    <property type="component" value="Unassembled WGS sequence"/>
</dbReference>
<name>A0A1G9QS71_9BACI</name>
<dbReference type="GO" id="GO:0030267">
    <property type="term" value="F:glyoxylate reductase (NADPH) activity"/>
    <property type="evidence" value="ECO:0007669"/>
    <property type="project" value="TreeGrafter"/>
</dbReference>
<dbReference type="FunFam" id="3.40.50.720:FF:000462">
    <property type="entry name" value="Glyoxylate reductase (NADP+)"/>
    <property type="match status" value="1"/>
</dbReference>
<dbReference type="OrthoDB" id="9805416at2"/>
<dbReference type="EMBL" id="FNHF01000002">
    <property type="protein sequence ID" value="SDM13813.1"/>
    <property type="molecule type" value="Genomic_DNA"/>
</dbReference>
<dbReference type="SUPFAM" id="SSF52283">
    <property type="entry name" value="Formate/glycerate dehydrogenase catalytic domain-like"/>
    <property type="match status" value="1"/>
</dbReference>
<dbReference type="Pfam" id="PF00389">
    <property type="entry name" value="2-Hacid_dh"/>
    <property type="match status" value="1"/>
</dbReference>
<evidence type="ECO:0000313" key="7">
    <source>
        <dbReference type="Proteomes" id="UP000182347"/>
    </source>
</evidence>
<accession>A0A1G9QS71</accession>
<dbReference type="SUPFAM" id="SSF51735">
    <property type="entry name" value="NAD(P)-binding Rossmann-fold domains"/>
    <property type="match status" value="1"/>
</dbReference>
<dbReference type="InterPro" id="IPR036291">
    <property type="entry name" value="NAD(P)-bd_dom_sf"/>
</dbReference>
<proteinExistence type="inferred from homology"/>
<evidence type="ECO:0000259" key="4">
    <source>
        <dbReference type="Pfam" id="PF00389"/>
    </source>
</evidence>
<sequence length="321" mass="36298">MVKPYLFVTRKLPEEIIRPFRRHFDIQMWPYEEKPINRETLEKEARRADAILTMLSDQVDRSLLGQAENLKIIANLAVGYDNIDLSAARDRGITVSNTPDVLTETTADLTFALLMATARRIVEADSFIKKGQWNNWAPFLMAGTDVHHKTLGIVGMGRIGEAVARRARGFSMDVLYHNRTRHLQAEESLGVQYAEFEFLLEQADYVVCLAPLTEETKHMFGEKAFSRMKKSAFFINASRGKNVDEQALYQALIREEIAGAGLDVFEDEPIDSSHPLLTLQQVTCLPHIGSATIETRKRMIELCLENIALVLSGKKAKTFVI</sequence>
<keyword evidence="2 3" id="KW-0560">Oxidoreductase</keyword>
<dbReference type="GO" id="GO:0016618">
    <property type="term" value="F:hydroxypyruvate reductase [NAD(P)H] activity"/>
    <property type="evidence" value="ECO:0007669"/>
    <property type="project" value="TreeGrafter"/>
</dbReference>
<dbReference type="InterPro" id="IPR006140">
    <property type="entry name" value="D-isomer_DH_NAD-bd"/>
</dbReference>
<dbReference type="PANTHER" id="PTHR10996:SF283">
    <property type="entry name" value="GLYOXYLATE_HYDROXYPYRUVATE REDUCTASE B"/>
    <property type="match status" value="1"/>
</dbReference>
<dbReference type="GO" id="GO:0005829">
    <property type="term" value="C:cytosol"/>
    <property type="evidence" value="ECO:0007669"/>
    <property type="project" value="TreeGrafter"/>
</dbReference>
<dbReference type="InterPro" id="IPR050223">
    <property type="entry name" value="D-isomer_2-hydroxyacid_DH"/>
</dbReference>
<feature type="domain" description="D-isomer specific 2-hydroxyacid dehydrogenase catalytic" evidence="4">
    <location>
        <begin position="7"/>
        <end position="320"/>
    </location>
</feature>